<dbReference type="Proteomes" id="UP000199663">
    <property type="component" value="Unassembled WGS sequence"/>
</dbReference>
<name>A0A1H3U1Y7_9BACT</name>
<feature type="transmembrane region" description="Helical" evidence="4">
    <location>
        <begin position="339"/>
        <end position="358"/>
    </location>
</feature>
<protein>
    <submittedName>
        <fullName evidence="6">Glycosyltransferase, catalytic subunit of cellulose synthase and poly-beta-1,6-N-acetylglucosamine synthase</fullName>
    </submittedName>
</protein>
<dbReference type="RefSeq" id="WP_026333897.1">
    <property type="nucleotide sequence ID" value="NZ_FNQC01000024.1"/>
</dbReference>
<dbReference type="InterPro" id="IPR029044">
    <property type="entry name" value="Nucleotide-diphossugar_trans"/>
</dbReference>
<dbReference type="EMBL" id="FNQC01000024">
    <property type="protein sequence ID" value="SDZ55845.1"/>
    <property type="molecule type" value="Genomic_DNA"/>
</dbReference>
<organism evidence="6 7">
    <name type="scientific">Rhodonellum ikkaensis</name>
    <dbReference type="NCBI Taxonomy" id="336829"/>
    <lineage>
        <taxon>Bacteria</taxon>
        <taxon>Pseudomonadati</taxon>
        <taxon>Bacteroidota</taxon>
        <taxon>Cytophagia</taxon>
        <taxon>Cytophagales</taxon>
        <taxon>Cytophagaceae</taxon>
        <taxon>Rhodonellum</taxon>
    </lineage>
</organism>
<accession>A0A1H3U1Y7</accession>
<keyword evidence="2" id="KW-0328">Glycosyltransferase</keyword>
<evidence type="ECO:0000256" key="1">
    <source>
        <dbReference type="ARBA" id="ARBA00006739"/>
    </source>
</evidence>
<proteinExistence type="inferred from homology"/>
<dbReference type="InterPro" id="IPR001173">
    <property type="entry name" value="Glyco_trans_2-like"/>
</dbReference>
<sequence>MLIFYVFIGILYLVLMSVLWMNWQTPQRISPISSTPKVTVLVPFRNEQQNISASFHNLKALQYPDFEIIWIDDFSEDRSLFMLEELIATQSSPLLSIRIIQSEGIGKKAALTAGLELSNGEIIMTTDADCLVPKDWISQMTAPFANPEIKLVAGPVMTDRGLSFFQKFQQIEWASILAVTQMTFHLKKPLMCSGANLAYRKSAFLAVRGYEGNLEHLSGDDEFLLKKIISNFGKNAAVYLHSKDNLVYTQEARSWTELFQQRIRWASKWNVSPSKGHIFAAIAPFLFQLFFLASVGLLFMGLKGLAVFLFLWLVKLVSERVVLGLVLSSYQIQQKAIDSILTSLVHPFYVLTTGLGVLRGKFVWKGRESLPKH</sequence>
<feature type="domain" description="Glycosyltransferase 2-like" evidence="5">
    <location>
        <begin position="39"/>
        <end position="204"/>
    </location>
</feature>
<keyword evidence="7" id="KW-1185">Reference proteome</keyword>
<evidence type="ECO:0000313" key="6">
    <source>
        <dbReference type="EMBL" id="SDZ55845.1"/>
    </source>
</evidence>
<keyword evidence="4" id="KW-0812">Transmembrane</keyword>
<dbReference type="Gene3D" id="3.90.550.10">
    <property type="entry name" value="Spore Coat Polysaccharide Biosynthesis Protein SpsA, Chain A"/>
    <property type="match status" value="1"/>
</dbReference>
<comment type="caution">
    <text evidence="6">The sequence shown here is derived from an EMBL/GenBank/DDBJ whole genome shotgun (WGS) entry which is preliminary data.</text>
</comment>
<feature type="transmembrane region" description="Helical" evidence="4">
    <location>
        <begin position="6"/>
        <end position="23"/>
    </location>
</feature>
<dbReference type="SUPFAM" id="SSF53448">
    <property type="entry name" value="Nucleotide-diphospho-sugar transferases"/>
    <property type="match status" value="1"/>
</dbReference>
<dbReference type="PANTHER" id="PTHR43630">
    <property type="entry name" value="POLY-BETA-1,6-N-ACETYL-D-GLUCOSAMINE SYNTHASE"/>
    <property type="match status" value="1"/>
</dbReference>
<keyword evidence="4" id="KW-0472">Membrane</keyword>
<keyword evidence="3" id="KW-0808">Transferase</keyword>
<feature type="transmembrane region" description="Helical" evidence="4">
    <location>
        <begin position="278"/>
        <end position="299"/>
    </location>
</feature>
<gene>
    <name evidence="6" type="ORF">SAMN05444412_12415</name>
</gene>
<evidence type="ECO:0000256" key="4">
    <source>
        <dbReference type="SAM" id="Phobius"/>
    </source>
</evidence>
<dbReference type="Pfam" id="PF00535">
    <property type="entry name" value="Glycos_transf_2"/>
    <property type="match status" value="1"/>
</dbReference>
<reference evidence="6 7" key="1">
    <citation type="submission" date="2016-10" db="EMBL/GenBank/DDBJ databases">
        <authorList>
            <person name="Varghese N."/>
            <person name="Submissions S."/>
        </authorList>
    </citation>
    <scope>NUCLEOTIDE SEQUENCE [LARGE SCALE GENOMIC DNA]</scope>
    <source>
        <strain evidence="6 7">DSM 17997</strain>
    </source>
</reference>
<evidence type="ECO:0000259" key="5">
    <source>
        <dbReference type="Pfam" id="PF00535"/>
    </source>
</evidence>
<evidence type="ECO:0000256" key="2">
    <source>
        <dbReference type="ARBA" id="ARBA00022676"/>
    </source>
</evidence>
<dbReference type="PANTHER" id="PTHR43630:SF1">
    <property type="entry name" value="POLY-BETA-1,6-N-ACETYL-D-GLUCOSAMINE SYNTHASE"/>
    <property type="match status" value="1"/>
</dbReference>
<keyword evidence="4" id="KW-1133">Transmembrane helix</keyword>
<evidence type="ECO:0000256" key="3">
    <source>
        <dbReference type="ARBA" id="ARBA00022679"/>
    </source>
</evidence>
<evidence type="ECO:0000313" key="7">
    <source>
        <dbReference type="Proteomes" id="UP000199663"/>
    </source>
</evidence>
<feature type="transmembrane region" description="Helical" evidence="4">
    <location>
        <begin position="305"/>
        <end position="327"/>
    </location>
</feature>
<comment type="similarity">
    <text evidence="1">Belongs to the glycosyltransferase 2 family.</text>
</comment>